<dbReference type="KEGG" id="abp:AGABI1DRAFT112282"/>
<dbReference type="GeneID" id="18823581"/>
<sequence length="67" mass="7408">PHAFIRKILPILKNDDSKSAATLRCVGHNGVHCCNVNLIISNRVATVTIVRRLTGKEYCVGYVSEEL</sequence>
<name>K5XG37_AGABU</name>
<protein>
    <submittedName>
        <fullName evidence="1">Uncharacterized protein</fullName>
    </submittedName>
</protein>
<accession>K5XG37</accession>
<dbReference type="EMBL" id="JH971387">
    <property type="protein sequence ID" value="EKM82197.1"/>
    <property type="molecule type" value="Genomic_DNA"/>
</dbReference>
<dbReference type="AlphaFoldDB" id="K5XG37"/>
<keyword evidence="2" id="KW-1185">Reference proteome</keyword>
<evidence type="ECO:0000313" key="2">
    <source>
        <dbReference type="Proteomes" id="UP000008493"/>
    </source>
</evidence>
<evidence type="ECO:0000313" key="1">
    <source>
        <dbReference type="EMBL" id="EKM82197.1"/>
    </source>
</evidence>
<feature type="non-terminal residue" evidence="1">
    <location>
        <position position="1"/>
    </location>
</feature>
<organism evidence="1 2">
    <name type="scientific">Agaricus bisporus var. burnettii (strain JB137-S8 / ATCC MYA-4627 / FGSC 10392)</name>
    <name type="common">White button mushroom</name>
    <dbReference type="NCBI Taxonomy" id="597362"/>
    <lineage>
        <taxon>Eukaryota</taxon>
        <taxon>Fungi</taxon>
        <taxon>Dikarya</taxon>
        <taxon>Basidiomycota</taxon>
        <taxon>Agaricomycotina</taxon>
        <taxon>Agaricomycetes</taxon>
        <taxon>Agaricomycetidae</taxon>
        <taxon>Agaricales</taxon>
        <taxon>Agaricineae</taxon>
        <taxon>Agaricaceae</taxon>
        <taxon>Agaricus</taxon>
    </lineage>
</organism>
<reference evidence="2" key="1">
    <citation type="journal article" date="2012" name="Proc. Natl. Acad. Sci. U.S.A.">
        <title>Genome sequence of the button mushroom Agaricus bisporus reveals mechanisms governing adaptation to a humic-rich ecological niche.</title>
        <authorList>
            <person name="Morin E."/>
            <person name="Kohler A."/>
            <person name="Baker A.R."/>
            <person name="Foulongne-Oriol M."/>
            <person name="Lombard V."/>
            <person name="Nagy L.G."/>
            <person name="Ohm R.A."/>
            <person name="Patyshakuliyeva A."/>
            <person name="Brun A."/>
            <person name="Aerts A.L."/>
            <person name="Bailey A.M."/>
            <person name="Billette C."/>
            <person name="Coutinho P.M."/>
            <person name="Deakin G."/>
            <person name="Doddapaneni H."/>
            <person name="Floudas D."/>
            <person name="Grimwood J."/>
            <person name="Hilden K."/>
            <person name="Kuees U."/>
            <person name="LaButti K.M."/>
            <person name="Lapidus A."/>
            <person name="Lindquist E.A."/>
            <person name="Lucas S.M."/>
            <person name="Murat C."/>
            <person name="Riley R.W."/>
            <person name="Salamov A.A."/>
            <person name="Schmutz J."/>
            <person name="Subramanian V."/>
            <person name="Woesten H.A.B."/>
            <person name="Xu J."/>
            <person name="Eastwood D.C."/>
            <person name="Foster G.D."/>
            <person name="Sonnenberg A.S."/>
            <person name="Cullen D."/>
            <person name="de Vries R.P."/>
            <person name="Lundell T."/>
            <person name="Hibbett D.S."/>
            <person name="Henrissat B."/>
            <person name="Burton K.S."/>
            <person name="Kerrigan R.W."/>
            <person name="Challen M.P."/>
            <person name="Grigoriev I.V."/>
            <person name="Martin F."/>
        </authorList>
    </citation>
    <scope>NUCLEOTIDE SEQUENCE [LARGE SCALE GENOMIC DNA]</scope>
    <source>
        <strain evidence="2">JB137-S8 / ATCC MYA-4627 / FGSC 10392</strain>
    </source>
</reference>
<dbReference type="Proteomes" id="UP000008493">
    <property type="component" value="Unassembled WGS sequence"/>
</dbReference>
<dbReference type="HOGENOM" id="CLU_2849141_0_0_1"/>
<gene>
    <name evidence="1" type="ORF">AGABI1DRAFT_112282</name>
</gene>
<proteinExistence type="predicted"/>
<dbReference type="InParanoid" id="K5XG37"/>
<dbReference type="RefSeq" id="XP_007327906.1">
    <property type="nucleotide sequence ID" value="XM_007327844.1"/>
</dbReference>
<dbReference type="OMA" id="PHAFIRK"/>